<comment type="caution">
    <text evidence="2">The sequence shown here is derived from an EMBL/GenBank/DDBJ whole genome shotgun (WGS) entry which is preliminary data.</text>
</comment>
<organism evidence="2 3">
    <name type="scientific">Tetraparma gracilis</name>
    <dbReference type="NCBI Taxonomy" id="2962635"/>
    <lineage>
        <taxon>Eukaryota</taxon>
        <taxon>Sar</taxon>
        <taxon>Stramenopiles</taxon>
        <taxon>Ochrophyta</taxon>
        <taxon>Bolidophyceae</taxon>
        <taxon>Parmales</taxon>
        <taxon>Triparmaceae</taxon>
        <taxon>Tetraparma</taxon>
    </lineage>
</organism>
<feature type="compositionally biased region" description="Low complexity" evidence="1">
    <location>
        <begin position="124"/>
        <end position="154"/>
    </location>
</feature>
<evidence type="ECO:0000313" key="3">
    <source>
        <dbReference type="Proteomes" id="UP001165060"/>
    </source>
</evidence>
<feature type="region of interest" description="Disordered" evidence="1">
    <location>
        <begin position="117"/>
        <end position="178"/>
    </location>
</feature>
<keyword evidence="3" id="KW-1185">Reference proteome</keyword>
<name>A0ABQ6M4J3_9STRA</name>
<accession>A0ABQ6M4J3</accession>
<dbReference type="EMBL" id="BRYB01003706">
    <property type="protein sequence ID" value="GMI19289.1"/>
    <property type="molecule type" value="Genomic_DNA"/>
</dbReference>
<protein>
    <submittedName>
        <fullName evidence="2">Uncharacterized protein</fullName>
    </submittedName>
</protein>
<gene>
    <name evidence="2" type="ORF">TeGR_g5827</name>
</gene>
<proteinExistence type="predicted"/>
<feature type="non-terminal residue" evidence="2">
    <location>
        <position position="1"/>
    </location>
</feature>
<evidence type="ECO:0000313" key="2">
    <source>
        <dbReference type="EMBL" id="GMI19289.1"/>
    </source>
</evidence>
<reference evidence="2 3" key="1">
    <citation type="journal article" date="2023" name="Commun. Biol.">
        <title>Genome analysis of Parmales, the sister group of diatoms, reveals the evolutionary specialization of diatoms from phago-mixotrophs to photoautotrophs.</title>
        <authorList>
            <person name="Ban H."/>
            <person name="Sato S."/>
            <person name="Yoshikawa S."/>
            <person name="Yamada K."/>
            <person name="Nakamura Y."/>
            <person name="Ichinomiya M."/>
            <person name="Sato N."/>
            <person name="Blanc-Mathieu R."/>
            <person name="Endo H."/>
            <person name="Kuwata A."/>
            <person name="Ogata H."/>
        </authorList>
    </citation>
    <scope>NUCLEOTIDE SEQUENCE [LARGE SCALE GENOMIC DNA]</scope>
</reference>
<dbReference type="Proteomes" id="UP001165060">
    <property type="component" value="Unassembled WGS sequence"/>
</dbReference>
<evidence type="ECO:0000256" key="1">
    <source>
        <dbReference type="SAM" id="MobiDB-lite"/>
    </source>
</evidence>
<sequence>AANPAPAPDSGLTFADTNEAAAAAATFTGGFEPAPTTGGGMGSASKAGVLSQFSQAQEQCGIIYTPPQYSDHLAVTAIFQFPPAFFPSGADAKLKGSAATQPHLAQKTLFDAFGGGGGAKKKSSVFASSTNTNAAKPKAAPSSFFSSSSAAATSTKKKPPPSSFFTSAKVPSKKAKKK</sequence>